<accession>A0A7G9L5X9</accession>
<dbReference type="AlphaFoldDB" id="A0A7G9L5X9"/>
<name>A0A7G9L5X9_9SPHN</name>
<dbReference type="InterPro" id="IPR018531">
    <property type="entry name" value="DUF1993"/>
</dbReference>
<dbReference type="SUPFAM" id="SSF109854">
    <property type="entry name" value="DinB/YfiT-like putative metalloenzymes"/>
    <property type="match status" value="1"/>
</dbReference>
<evidence type="ECO:0000313" key="1">
    <source>
        <dbReference type="EMBL" id="QNM84028.1"/>
    </source>
</evidence>
<protein>
    <submittedName>
        <fullName evidence="1">DUF1993 family protein</fullName>
    </submittedName>
</protein>
<dbReference type="Pfam" id="PF09351">
    <property type="entry name" value="DUF1993"/>
    <property type="match status" value="1"/>
</dbReference>
<dbReference type="EMBL" id="CP060697">
    <property type="protein sequence ID" value="QNM84028.1"/>
    <property type="molecule type" value="Genomic_DNA"/>
</dbReference>
<dbReference type="Proteomes" id="UP000515861">
    <property type="component" value="Chromosome"/>
</dbReference>
<dbReference type="InterPro" id="IPR034660">
    <property type="entry name" value="DinB/YfiT-like"/>
</dbReference>
<sequence length="36" mass="3849">MHVLAAHAILRANGVAIGKKDYVPHMFAHVRQPAAG</sequence>
<dbReference type="KEGG" id="ssau:H8M03_07025"/>
<organism evidence="1 2">
    <name type="scientific">Sphingomonas sabuli</name>
    <dbReference type="NCBI Taxonomy" id="2764186"/>
    <lineage>
        <taxon>Bacteria</taxon>
        <taxon>Pseudomonadati</taxon>
        <taxon>Pseudomonadota</taxon>
        <taxon>Alphaproteobacteria</taxon>
        <taxon>Sphingomonadales</taxon>
        <taxon>Sphingomonadaceae</taxon>
        <taxon>Sphingomonas</taxon>
    </lineage>
</organism>
<proteinExistence type="predicted"/>
<keyword evidence="2" id="KW-1185">Reference proteome</keyword>
<dbReference type="Gene3D" id="1.20.120.450">
    <property type="entry name" value="dinb family like domain"/>
    <property type="match status" value="1"/>
</dbReference>
<gene>
    <name evidence="1" type="ORF">H8M03_07025</name>
</gene>
<evidence type="ECO:0000313" key="2">
    <source>
        <dbReference type="Proteomes" id="UP000515861"/>
    </source>
</evidence>
<reference evidence="1 2" key="1">
    <citation type="submission" date="2020-08" db="EMBL/GenBank/DDBJ databases">
        <title>Sphingomonas sp. sand1-3 16S ribosomal RNA gene Genome sequencing and assembly.</title>
        <authorList>
            <person name="Kang M."/>
        </authorList>
    </citation>
    <scope>NUCLEOTIDE SEQUENCE [LARGE SCALE GENOMIC DNA]</scope>
    <source>
        <strain evidence="2">sand1-3</strain>
    </source>
</reference>